<sequence length="331" mass="37386">MSISLSFTFDNVDPDLNQRNKLLVYEHKGGTEIWNEELLLKENFINGSPNLCQNGRHQSPINIMTKNLVYDHSLSAMEIEGLEKQLELIVENCGYDIRISLTNEFVQLNGGPSSYAYRISFMQIKFGSASTQGSEHTIDGKAFPGEKYDKCLLRILQIYSFNNELYNNLSEAFYRPNGILAISVFFKIGNATNKDLLGVVAAAEQTIFKGETFQLKGLELRSLLTSTHEFMTYEGSLPFPPCHETVTWIILNHPIMITETEFISTGYLFGGGGGVGGEERFQLKTLRRLRVADTLWSGSMADNFRPTQAINNRSVRTNINFRSSIHLKECH</sequence>
<dbReference type="SUPFAM" id="SSF51069">
    <property type="entry name" value="Carbonic anhydrase"/>
    <property type="match status" value="1"/>
</dbReference>
<dbReference type="GO" id="GO:0004089">
    <property type="term" value="F:carbonate dehydratase activity"/>
    <property type="evidence" value="ECO:0007669"/>
    <property type="project" value="InterPro"/>
</dbReference>
<dbReference type="InterPro" id="IPR023561">
    <property type="entry name" value="Carbonic_anhydrase_a-class"/>
</dbReference>
<proteinExistence type="inferred from homology"/>
<dbReference type="SMART" id="SM01057">
    <property type="entry name" value="Carb_anhydrase"/>
    <property type="match status" value="1"/>
</dbReference>
<name>A0A095AZ22_SCHHA</name>
<accession>A0A095AZ22</accession>
<comment type="similarity">
    <text evidence="1">Belongs to the alpha-carbonic anhydrase family.</text>
</comment>
<dbReference type="Pfam" id="PF00194">
    <property type="entry name" value="Carb_anhydrase"/>
    <property type="match status" value="1"/>
</dbReference>
<dbReference type="InterPro" id="IPR001148">
    <property type="entry name" value="CA_dom"/>
</dbReference>
<dbReference type="GO" id="GO:0008270">
    <property type="term" value="F:zinc ion binding"/>
    <property type="evidence" value="ECO:0007669"/>
    <property type="project" value="InterPro"/>
</dbReference>
<evidence type="ECO:0000256" key="1">
    <source>
        <dbReference type="ARBA" id="ARBA00010718"/>
    </source>
</evidence>
<evidence type="ECO:0000313" key="2">
    <source>
        <dbReference type="EMBL" id="KGB40001.1"/>
    </source>
</evidence>
<dbReference type="PANTHER" id="PTHR18952">
    <property type="entry name" value="CARBONIC ANHYDRASE"/>
    <property type="match status" value="1"/>
</dbReference>
<dbReference type="PROSITE" id="PS51144">
    <property type="entry name" value="ALPHA_CA_2"/>
    <property type="match status" value="1"/>
</dbReference>
<dbReference type="Gene3D" id="3.10.200.10">
    <property type="entry name" value="Alpha carbonic anhydrase"/>
    <property type="match status" value="1"/>
</dbReference>
<gene>
    <name evidence="2" type="ORF">MS3_08456</name>
</gene>
<dbReference type="AlphaFoldDB" id="A0A095AZ22"/>
<dbReference type="InterPro" id="IPR036398">
    <property type="entry name" value="CA_dom_sf"/>
</dbReference>
<organism evidence="2">
    <name type="scientific">Schistosoma haematobium</name>
    <name type="common">Blood fluke</name>
    <dbReference type="NCBI Taxonomy" id="6185"/>
    <lineage>
        <taxon>Eukaryota</taxon>
        <taxon>Metazoa</taxon>
        <taxon>Spiralia</taxon>
        <taxon>Lophotrochozoa</taxon>
        <taxon>Platyhelminthes</taxon>
        <taxon>Trematoda</taxon>
        <taxon>Digenea</taxon>
        <taxon>Strigeidida</taxon>
        <taxon>Schistosomatoidea</taxon>
        <taxon>Schistosomatidae</taxon>
        <taxon>Schistosoma</taxon>
    </lineage>
</organism>
<dbReference type="STRING" id="6185.A0A095AZ22"/>
<dbReference type="PANTHER" id="PTHR18952:SF208">
    <property type="entry name" value="CARBONIC ANHYDRASE XA-RELATED"/>
    <property type="match status" value="1"/>
</dbReference>
<reference evidence="2" key="1">
    <citation type="journal article" date="2012" name="Nat. Genet.">
        <title>Whole-genome sequence of Schistosoma haematobium.</title>
        <authorList>
            <person name="Young N.D."/>
            <person name="Jex A.R."/>
            <person name="Li B."/>
            <person name="Liu S."/>
            <person name="Yang L."/>
            <person name="Xiong Z."/>
            <person name="Li Y."/>
            <person name="Cantacessi C."/>
            <person name="Hall R.S."/>
            <person name="Xu X."/>
            <person name="Chen F."/>
            <person name="Wu X."/>
            <person name="Zerlotini A."/>
            <person name="Oliveira G."/>
            <person name="Hofmann A."/>
            <person name="Zhang G."/>
            <person name="Fang X."/>
            <person name="Kang Y."/>
            <person name="Campbell B.E."/>
            <person name="Loukas A."/>
            <person name="Ranganathan S."/>
            <person name="Rollinson D."/>
            <person name="Rinaldi G."/>
            <person name="Brindley P.J."/>
            <person name="Yang H."/>
            <person name="Wang J."/>
            <person name="Wang J."/>
            <person name="Gasser R.B."/>
        </authorList>
    </citation>
    <scope>NUCLEOTIDE SEQUENCE [LARGE SCALE GENOMIC DNA]</scope>
</reference>
<dbReference type="EMBL" id="KL251341">
    <property type="protein sequence ID" value="KGB40001.1"/>
    <property type="molecule type" value="Genomic_DNA"/>
</dbReference>
<protein>
    <submittedName>
        <fullName evidence="2">Carbonic anhydrase-related protein 10</fullName>
    </submittedName>
</protein>
<dbReference type="GO" id="GO:0006730">
    <property type="term" value="P:one-carbon metabolic process"/>
    <property type="evidence" value="ECO:0007669"/>
    <property type="project" value="TreeGrafter"/>
</dbReference>